<dbReference type="PANTHER" id="PTHR12993">
    <property type="entry name" value="N-ACETYLGLUCOSAMINYL-PHOSPHATIDYLINOSITOL DE-N-ACETYLASE-RELATED"/>
    <property type="match status" value="1"/>
</dbReference>
<comment type="caution">
    <text evidence="2">The sequence shown here is derived from an EMBL/GenBank/DDBJ whole genome shotgun (WGS) entry which is preliminary data.</text>
</comment>
<dbReference type="AlphaFoldDB" id="A0A3M2LPM0"/>
<keyword evidence="1" id="KW-0862">Zinc</keyword>
<proteinExistence type="predicted"/>
<name>A0A3M2LPM0_9ACTN</name>
<sequence>MEHPLTLMAVHAHPDDEVLGTGGVLARAAAEGHRAVLVTCTNGEQGDDAGGLKPQDEGHDAEGVARVRLAELRESTAILGIEHVELLGYRDSGMVGWSTNEDPRAFANIPLDDAAARLAELMERYRPDVVITYDDNGNYGHPDHIQAHRIAIAATESTGIPRKFYETAVPRSGIKMMFEEGKKAGLDFGDELPDDFGTPDELITTVVDVAPYAERKLKALEAHASQGENIFLLRLPDEMQARVFGSESFVRRFSKVDSPLPEQDLFAGLHD</sequence>
<organism evidence="2 3">
    <name type="scientific">Actinomadura harenae</name>
    <dbReference type="NCBI Taxonomy" id="2483351"/>
    <lineage>
        <taxon>Bacteria</taxon>
        <taxon>Bacillati</taxon>
        <taxon>Actinomycetota</taxon>
        <taxon>Actinomycetes</taxon>
        <taxon>Streptosporangiales</taxon>
        <taxon>Thermomonosporaceae</taxon>
        <taxon>Actinomadura</taxon>
    </lineage>
</organism>
<dbReference type="Proteomes" id="UP000282674">
    <property type="component" value="Unassembled WGS sequence"/>
</dbReference>
<protein>
    <submittedName>
        <fullName evidence="2">GlcNAc-PI de-N-acetylase</fullName>
    </submittedName>
</protein>
<dbReference type="EMBL" id="RFFG01000068">
    <property type="protein sequence ID" value="RMI39389.1"/>
    <property type="molecule type" value="Genomic_DNA"/>
</dbReference>
<keyword evidence="3" id="KW-1185">Reference proteome</keyword>
<dbReference type="GO" id="GO:0016137">
    <property type="term" value="P:glycoside metabolic process"/>
    <property type="evidence" value="ECO:0007669"/>
    <property type="project" value="UniProtKB-ARBA"/>
</dbReference>
<evidence type="ECO:0000256" key="1">
    <source>
        <dbReference type="ARBA" id="ARBA00022833"/>
    </source>
</evidence>
<evidence type="ECO:0000313" key="3">
    <source>
        <dbReference type="Proteomes" id="UP000282674"/>
    </source>
</evidence>
<reference evidence="2 3" key="1">
    <citation type="submission" date="2018-10" db="EMBL/GenBank/DDBJ databases">
        <title>Isolation from soil.</title>
        <authorList>
            <person name="Hu J."/>
        </authorList>
    </citation>
    <scope>NUCLEOTIDE SEQUENCE [LARGE SCALE GENOMIC DNA]</scope>
    <source>
        <strain evidence="2 3">NEAU-Ht49</strain>
    </source>
</reference>
<evidence type="ECO:0000313" key="2">
    <source>
        <dbReference type="EMBL" id="RMI39389.1"/>
    </source>
</evidence>
<dbReference type="InterPro" id="IPR003737">
    <property type="entry name" value="GlcNAc_PI_deacetylase-related"/>
</dbReference>
<dbReference type="OrthoDB" id="158614at2"/>
<accession>A0A3M2LPM0</accession>
<dbReference type="Gene3D" id="3.40.50.10320">
    <property type="entry name" value="LmbE-like"/>
    <property type="match status" value="1"/>
</dbReference>
<dbReference type="RefSeq" id="WP_122197800.1">
    <property type="nucleotide sequence ID" value="NZ_JBHSKC010000043.1"/>
</dbReference>
<gene>
    <name evidence="2" type="ORF">EBO15_29860</name>
</gene>
<dbReference type="InterPro" id="IPR024078">
    <property type="entry name" value="LmbE-like_dom_sf"/>
</dbReference>
<dbReference type="GO" id="GO:0016811">
    <property type="term" value="F:hydrolase activity, acting on carbon-nitrogen (but not peptide) bonds, in linear amides"/>
    <property type="evidence" value="ECO:0007669"/>
    <property type="project" value="TreeGrafter"/>
</dbReference>
<dbReference type="PANTHER" id="PTHR12993:SF26">
    <property type="entry name" value="1D-MYO-INOSITOL 2-ACETAMIDO-2-DEOXY-ALPHA-D-GLUCOPYRANOSIDE DEACETYLASE"/>
    <property type="match status" value="1"/>
</dbReference>
<dbReference type="Pfam" id="PF02585">
    <property type="entry name" value="PIG-L"/>
    <property type="match status" value="1"/>
</dbReference>
<dbReference type="SUPFAM" id="SSF102588">
    <property type="entry name" value="LmbE-like"/>
    <property type="match status" value="1"/>
</dbReference>